<name>A0A5E4NAD7_9HEMI</name>
<gene>
    <name evidence="2" type="ORF">CINCED_3A002816</name>
</gene>
<dbReference type="CDD" id="cd07890">
    <property type="entry name" value="CYTH-like_AC_IV-like"/>
    <property type="match status" value="1"/>
</dbReference>
<keyword evidence="3" id="KW-1185">Reference proteome</keyword>
<dbReference type="PANTHER" id="PTHR21028">
    <property type="entry name" value="SI:CH211-156B7.4"/>
    <property type="match status" value="1"/>
</dbReference>
<protein>
    <submittedName>
        <fullName evidence="2">CYTH-like domain,CYTH domain,Adenylyl cyclase CyaB</fullName>
    </submittedName>
</protein>
<dbReference type="OrthoDB" id="6159137at2759"/>
<sequence length="198" mass="22700">MSRNVEIKARVKDLEFAKERILHLNSELCKDSDPKTTVLNQEDVFYNLPNTSTGKLKFRKIEGFPPELIYYDREESTGPKLSTYHKCEVPENLSVVLTKALGTWGIVKKSRTLIMVGQTRVHFDNVEGLGCFVELEVVLKDDQTVEEGQCIAKNIMYCMGIEEIDLISISYVNYKHPTIWTLTTKMRYENVADETKVA</sequence>
<dbReference type="InterPro" id="IPR008173">
    <property type="entry name" value="Adenylyl_cyclase_CyaB"/>
</dbReference>
<dbReference type="Proteomes" id="UP000325440">
    <property type="component" value="Unassembled WGS sequence"/>
</dbReference>
<proteinExistence type="predicted"/>
<dbReference type="SUPFAM" id="SSF55154">
    <property type="entry name" value="CYTH-like phosphatases"/>
    <property type="match status" value="1"/>
</dbReference>
<dbReference type="EMBL" id="CABPRJ010001906">
    <property type="protein sequence ID" value="VVC40638.1"/>
    <property type="molecule type" value="Genomic_DNA"/>
</dbReference>
<feature type="domain" description="CYTH" evidence="1">
    <location>
        <begin position="2"/>
        <end position="177"/>
    </location>
</feature>
<dbReference type="InterPro" id="IPR023577">
    <property type="entry name" value="CYTH_domain"/>
</dbReference>
<dbReference type="GO" id="GO:0016462">
    <property type="term" value="F:pyrophosphatase activity"/>
    <property type="evidence" value="ECO:0007669"/>
    <property type="project" value="UniProtKB-ARBA"/>
</dbReference>
<dbReference type="InterPro" id="IPR033469">
    <property type="entry name" value="CYTH-like_dom_sf"/>
</dbReference>
<evidence type="ECO:0000259" key="1">
    <source>
        <dbReference type="PROSITE" id="PS51707"/>
    </source>
</evidence>
<dbReference type="Pfam" id="PF01928">
    <property type="entry name" value="CYTH"/>
    <property type="match status" value="1"/>
</dbReference>
<evidence type="ECO:0000313" key="3">
    <source>
        <dbReference type="Proteomes" id="UP000325440"/>
    </source>
</evidence>
<reference evidence="2 3" key="1">
    <citation type="submission" date="2019-08" db="EMBL/GenBank/DDBJ databases">
        <authorList>
            <person name="Alioto T."/>
            <person name="Alioto T."/>
            <person name="Gomez Garrido J."/>
        </authorList>
    </citation>
    <scope>NUCLEOTIDE SEQUENCE [LARGE SCALE GENOMIC DNA]</scope>
</reference>
<dbReference type="PANTHER" id="PTHR21028:SF2">
    <property type="entry name" value="CYTH DOMAIN-CONTAINING PROTEIN"/>
    <property type="match status" value="1"/>
</dbReference>
<dbReference type="PROSITE" id="PS51707">
    <property type="entry name" value="CYTH"/>
    <property type="match status" value="1"/>
</dbReference>
<organism evidence="2 3">
    <name type="scientific">Cinara cedri</name>
    <dbReference type="NCBI Taxonomy" id="506608"/>
    <lineage>
        <taxon>Eukaryota</taxon>
        <taxon>Metazoa</taxon>
        <taxon>Ecdysozoa</taxon>
        <taxon>Arthropoda</taxon>
        <taxon>Hexapoda</taxon>
        <taxon>Insecta</taxon>
        <taxon>Pterygota</taxon>
        <taxon>Neoptera</taxon>
        <taxon>Paraneoptera</taxon>
        <taxon>Hemiptera</taxon>
        <taxon>Sternorrhyncha</taxon>
        <taxon>Aphidomorpha</taxon>
        <taxon>Aphidoidea</taxon>
        <taxon>Aphididae</taxon>
        <taxon>Lachninae</taxon>
        <taxon>Cinara</taxon>
    </lineage>
</organism>
<dbReference type="Gene3D" id="2.40.320.10">
    <property type="entry name" value="Hypothetical Protein Pfu-838710-001"/>
    <property type="match status" value="1"/>
</dbReference>
<evidence type="ECO:0000313" key="2">
    <source>
        <dbReference type="EMBL" id="VVC40638.1"/>
    </source>
</evidence>
<accession>A0A5E4NAD7</accession>
<dbReference type="AlphaFoldDB" id="A0A5E4NAD7"/>